<proteinExistence type="predicted"/>
<protein>
    <submittedName>
        <fullName evidence="2">Uncharacterized protein</fullName>
    </submittedName>
</protein>
<reference evidence="2 3" key="1">
    <citation type="journal article" date="2010" name="Nature">
        <title>The Ectocarpus genome and the independent evolution of multicellularity in brown algae.</title>
        <authorList>
            <person name="Cock J.M."/>
            <person name="Sterck L."/>
            <person name="Rouze P."/>
            <person name="Scornet D."/>
            <person name="Allen A.E."/>
            <person name="Amoutzias G."/>
            <person name="Anthouard V."/>
            <person name="Artiguenave F."/>
            <person name="Aury J.M."/>
            <person name="Badger J.H."/>
            <person name="Beszteri B."/>
            <person name="Billiau K."/>
            <person name="Bonnet E."/>
            <person name="Bothwell J.H."/>
            <person name="Bowler C."/>
            <person name="Boyen C."/>
            <person name="Brownlee C."/>
            <person name="Carrano C.J."/>
            <person name="Charrier B."/>
            <person name="Cho G.Y."/>
            <person name="Coelho S.M."/>
            <person name="Collen J."/>
            <person name="Corre E."/>
            <person name="Da Silva C."/>
            <person name="Delage L."/>
            <person name="Delaroque N."/>
            <person name="Dittami S.M."/>
            <person name="Doulbeau S."/>
            <person name="Elias M."/>
            <person name="Farnham G."/>
            <person name="Gachon C.M."/>
            <person name="Gschloessl B."/>
            <person name="Heesch S."/>
            <person name="Jabbari K."/>
            <person name="Jubin C."/>
            <person name="Kawai H."/>
            <person name="Kimura K."/>
            <person name="Kloareg B."/>
            <person name="Kupper F.C."/>
            <person name="Lang D."/>
            <person name="Le Bail A."/>
            <person name="Leblanc C."/>
            <person name="Lerouge P."/>
            <person name="Lohr M."/>
            <person name="Lopez P.J."/>
            <person name="Martens C."/>
            <person name="Maumus F."/>
            <person name="Michel G."/>
            <person name="Miranda-Saavedra D."/>
            <person name="Morales J."/>
            <person name="Moreau H."/>
            <person name="Motomura T."/>
            <person name="Nagasato C."/>
            <person name="Napoli C.A."/>
            <person name="Nelson D.R."/>
            <person name="Nyvall-Collen P."/>
            <person name="Peters A.F."/>
            <person name="Pommier C."/>
            <person name="Potin P."/>
            <person name="Poulain J."/>
            <person name="Quesneville H."/>
            <person name="Read B."/>
            <person name="Rensing S.A."/>
            <person name="Ritter A."/>
            <person name="Rousvoal S."/>
            <person name="Samanta M."/>
            <person name="Samson G."/>
            <person name="Schroeder D.C."/>
            <person name="Segurens B."/>
            <person name="Strittmatter M."/>
            <person name="Tonon T."/>
            <person name="Tregear J.W."/>
            <person name="Valentin K."/>
            <person name="von Dassow P."/>
            <person name="Yamagishi T."/>
            <person name="Van de Peer Y."/>
            <person name="Wincker P."/>
        </authorList>
    </citation>
    <scope>NUCLEOTIDE SEQUENCE [LARGE SCALE GENOMIC DNA]</scope>
    <source>
        <strain evidence="3">Ec32 / CCAP1310/4</strain>
    </source>
</reference>
<evidence type="ECO:0000313" key="3">
    <source>
        <dbReference type="Proteomes" id="UP000002630"/>
    </source>
</evidence>
<evidence type="ECO:0000256" key="1">
    <source>
        <dbReference type="SAM" id="MobiDB-lite"/>
    </source>
</evidence>
<name>D7G7T7_ECTSI</name>
<feature type="compositionally biased region" description="Polar residues" evidence="1">
    <location>
        <begin position="37"/>
        <end position="48"/>
    </location>
</feature>
<feature type="compositionally biased region" description="Basic and acidic residues" evidence="1">
    <location>
        <begin position="50"/>
        <end position="87"/>
    </location>
</feature>
<organism evidence="2 3">
    <name type="scientific">Ectocarpus siliculosus</name>
    <name type="common">Brown alga</name>
    <name type="synonym">Conferva siliculosa</name>
    <dbReference type="NCBI Taxonomy" id="2880"/>
    <lineage>
        <taxon>Eukaryota</taxon>
        <taxon>Sar</taxon>
        <taxon>Stramenopiles</taxon>
        <taxon>Ochrophyta</taxon>
        <taxon>PX clade</taxon>
        <taxon>Phaeophyceae</taxon>
        <taxon>Ectocarpales</taxon>
        <taxon>Ectocarpaceae</taxon>
        <taxon>Ectocarpus</taxon>
    </lineage>
</organism>
<sequence length="438" mass="48854">MAGRGAQQDPSALKEEDYMDLAEEDDVLGQQLRELDSNMSTMFQNLENNVGKDGKKDSDLFKSADAQENRSKEEDANKKREEQGRQKERAALLAQLKGLSDGGLTRRPKWRWIAEGVHDPPPDRVLKGRHLWKAAALLIIVFFVRPKRTLMQRKARSKDRDTQDWNATLTIYFDRCQTWLLKAARVPVGNSVLKNSALNFRLNRRDGKREAFGGGGASGGGNARGGFVSALVRKVARGISHESLALTLMRLKVHVKGVLNGLTQEMPPTDIMTFFSYLAADGNYFPDGFFFEEETKMLAFDELGAVRNLTPNTDRPDDFEDTLYALHNSKALEEELAANHQGHHEGFLDAHHLGWLVDAGHSLLEGTKAGMAGHAAATAAAARPTDLRAAVLHGREHLPGKFRPLYRHEANGQWLDTSFVEMILTNYLMSPDWSRPAA</sequence>
<evidence type="ECO:0000313" key="2">
    <source>
        <dbReference type="EMBL" id="CBJ27818.1"/>
    </source>
</evidence>
<dbReference type="AlphaFoldDB" id="D7G7T7"/>
<accession>D7G7T7</accession>
<keyword evidence="3" id="KW-1185">Reference proteome</keyword>
<dbReference type="OrthoDB" id="10361059at2759"/>
<gene>
    <name evidence="2" type="ORF">Esi_0085_0080</name>
</gene>
<dbReference type="Proteomes" id="UP000002630">
    <property type="component" value="Linkage Group LG16"/>
</dbReference>
<feature type="region of interest" description="Disordered" evidence="1">
    <location>
        <begin position="1"/>
        <end position="87"/>
    </location>
</feature>
<feature type="compositionally biased region" description="Acidic residues" evidence="1">
    <location>
        <begin position="17"/>
        <end position="27"/>
    </location>
</feature>
<dbReference type="EMBL" id="FN649086">
    <property type="protein sequence ID" value="CBJ27818.1"/>
    <property type="molecule type" value="Genomic_DNA"/>
</dbReference>
<dbReference type="InParanoid" id="D7G7T7"/>
<dbReference type="EMBL" id="FN649741">
    <property type="protein sequence ID" value="CBJ27818.1"/>
    <property type="molecule type" value="Genomic_DNA"/>
</dbReference>